<dbReference type="EMBL" id="QEAM01000050">
    <property type="protein sequence ID" value="TPX48565.1"/>
    <property type="molecule type" value="Genomic_DNA"/>
</dbReference>
<comment type="caution">
    <text evidence="3">The sequence shown here is derived from an EMBL/GenBank/DDBJ whole genome shotgun (WGS) entry which is preliminary data.</text>
</comment>
<dbReference type="GO" id="GO:0003676">
    <property type="term" value="F:nucleic acid binding"/>
    <property type="evidence" value="ECO:0007669"/>
    <property type="project" value="InterPro"/>
</dbReference>
<sequence length="386" mass="42858">MADYTDEQLLDYDEEFSNELLDDAADAGPDATGNDESINGSNANQQSSDANASRHQLRIRPKPYFNIRPGPGKLYINPKFVGTPQLPPYDQLFAQMRRYRAAQIQGRMNMQRQQQPHQPLLQHRPDTVQFGQQYHQPVMYTQPQIAQQLHQQLPSYIPGPAMNSSLKHPFNTIQQQQQDNALYSDKPSRYDVNGAYLPMRPIMAPAQPVPIIQQQPVIPSQPVPPIIPIPTSAPTRGLRAGTPPPPTLRVNNSLPSHPLTPPPPAMQSQSRPTPVPPQSTTSAPLPLPPPPPTSTHQSLNPMNAIWMALKGDPCALVINKVANVSEDQVRALATSCGEVKAFRMRPEAGAADVLFENEENAKVFRRKFNKTNLDNLVKEVVDVKFA</sequence>
<accession>A0A507DN55</accession>
<evidence type="ECO:0000313" key="5">
    <source>
        <dbReference type="Proteomes" id="UP000320475"/>
    </source>
</evidence>
<evidence type="ECO:0000313" key="3">
    <source>
        <dbReference type="EMBL" id="TPX52308.1"/>
    </source>
</evidence>
<protein>
    <recommendedName>
        <fullName evidence="6">RRM domain-containing protein</fullName>
    </recommendedName>
</protein>
<evidence type="ECO:0008006" key="6">
    <source>
        <dbReference type="Google" id="ProtNLM"/>
    </source>
</evidence>
<organism evidence="3 4">
    <name type="scientific">Synchytrium endobioticum</name>
    <dbReference type="NCBI Taxonomy" id="286115"/>
    <lineage>
        <taxon>Eukaryota</taxon>
        <taxon>Fungi</taxon>
        <taxon>Fungi incertae sedis</taxon>
        <taxon>Chytridiomycota</taxon>
        <taxon>Chytridiomycota incertae sedis</taxon>
        <taxon>Chytridiomycetes</taxon>
        <taxon>Synchytriales</taxon>
        <taxon>Synchytriaceae</taxon>
        <taxon>Synchytrium</taxon>
    </lineage>
</organism>
<dbReference type="SUPFAM" id="SSF54928">
    <property type="entry name" value="RNA-binding domain, RBD"/>
    <property type="match status" value="1"/>
</dbReference>
<evidence type="ECO:0000256" key="1">
    <source>
        <dbReference type="SAM" id="MobiDB-lite"/>
    </source>
</evidence>
<dbReference type="EMBL" id="QEAN01000039">
    <property type="protein sequence ID" value="TPX52308.1"/>
    <property type="molecule type" value="Genomic_DNA"/>
</dbReference>
<gene>
    <name evidence="2" type="ORF">SeLEV6574_g01975</name>
    <name evidence="3" type="ORF">SeMB42_g01500</name>
</gene>
<dbReference type="Proteomes" id="UP000320475">
    <property type="component" value="Unassembled WGS sequence"/>
</dbReference>
<dbReference type="VEuPathDB" id="FungiDB:SeMB42_g01500"/>
<dbReference type="STRING" id="286115.A0A507DN55"/>
<feature type="region of interest" description="Disordered" evidence="1">
    <location>
        <begin position="1"/>
        <end position="60"/>
    </location>
</feature>
<dbReference type="AlphaFoldDB" id="A0A507DN55"/>
<reference evidence="4 5" key="1">
    <citation type="journal article" date="2019" name="Sci. Rep.">
        <title>Comparative genomics of chytrid fungi reveal insights into the obligate biotrophic and pathogenic lifestyle of Synchytrium endobioticum.</title>
        <authorList>
            <person name="van de Vossenberg B.T.L.H."/>
            <person name="Warris S."/>
            <person name="Nguyen H.D.T."/>
            <person name="van Gent-Pelzer M.P.E."/>
            <person name="Joly D.L."/>
            <person name="van de Geest H.C."/>
            <person name="Bonants P.J.M."/>
            <person name="Smith D.S."/>
            <person name="Levesque C.A."/>
            <person name="van der Lee T.A.J."/>
        </authorList>
    </citation>
    <scope>NUCLEOTIDE SEQUENCE [LARGE SCALE GENOMIC DNA]</scope>
    <source>
        <strain evidence="2 5">LEV6574</strain>
        <strain evidence="3 4">MB42</strain>
    </source>
</reference>
<feature type="compositionally biased region" description="Polar residues" evidence="1">
    <location>
        <begin position="34"/>
        <end position="54"/>
    </location>
</feature>
<dbReference type="InterPro" id="IPR035979">
    <property type="entry name" value="RBD_domain_sf"/>
</dbReference>
<name>A0A507DN55_9FUNG</name>
<evidence type="ECO:0000313" key="4">
    <source>
        <dbReference type="Proteomes" id="UP000317494"/>
    </source>
</evidence>
<evidence type="ECO:0000313" key="2">
    <source>
        <dbReference type="EMBL" id="TPX48565.1"/>
    </source>
</evidence>
<keyword evidence="4" id="KW-1185">Reference proteome</keyword>
<feature type="compositionally biased region" description="Acidic residues" evidence="1">
    <location>
        <begin position="1"/>
        <end position="25"/>
    </location>
</feature>
<dbReference type="Proteomes" id="UP000317494">
    <property type="component" value="Unassembled WGS sequence"/>
</dbReference>
<proteinExistence type="predicted"/>
<feature type="region of interest" description="Disordered" evidence="1">
    <location>
        <begin position="222"/>
        <end position="298"/>
    </location>
</feature>